<keyword evidence="1" id="KW-1133">Transmembrane helix</keyword>
<dbReference type="AlphaFoldDB" id="A0AAU8LVV7"/>
<evidence type="ECO:0000256" key="1">
    <source>
        <dbReference type="SAM" id="Phobius"/>
    </source>
</evidence>
<feature type="transmembrane region" description="Helical" evidence="1">
    <location>
        <begin position="12"/>
        <end position="36"/>
    </location>
</feature>
<evidence type="ECO:0000313" key="2">
    <source>
        <dbReference type="EMBL" id="XCN73337.1"/>
    </source>
</evidence>
<accession>A0AAU8LVV7</accession>
<dbReference type="KEGG" id="eaj:Q3M24_00860"/>
<dbReference type="EMBL" id="CP159373">
    <property type="protein sequence ID" value="XCN73337.1"/>
    <property type="molecule type" value="Genomic_DNA"/>
</dbReference>
<feature type="transmembrane region" description="Helical" evidence="1">
    <location>
        <begin position="42"/>
        <end position="64"/>
    </location>
</feature>
<protein>
    <submittedName>
        <fullName evidence="2">Uncharacterized protein</fullName>
    </submittedName>
</protein>
<proteinExistence type="predicted"/>
<keyword evidence="1" id="KW-0812">Transmembrane</keyword>
<reference evidence="2" key="1">
    <citation type="journal article" date="2024" name="Syst. Appl. Microbiol.">
        <title>First single-strain enrichments of Electrothrix cable bacteria, description of E. aestuarii sp. nov. and E. rattekaaiensis sp. nov., and proposal of a cable bacteria taxonomy following the rules of the SeqCode.</title>
        <authorList>
            <person name="Plum-Jensen L.E."/>
            <person name="Schramm A."/>
            <person name="Marshall I.P.G."/>
        </authorList>
    </citation>
    <scope>NUCLEOTIDE SEQUENCE</scope>
    <source>
        <strain evidence="2">Rat1</strain>
    </source>
</reference>
<keyword evidence="1" id="KW-0472">Membrane</keyword>
<name>A0AAU8LVV7_9BACT</name>
<gene>
    <name evidence="2" type="ORF">Q3M24_00860</name>
</gene>
<sequence>MALSEYRKQETFCPLWAAAGVSISLLGMTAGFWELIDILTPFIFPLILMGVLVIFWATLAWSLVHVLRKKRYKKTFAFFPLGMQLLALLIIMTVPFSSIMLDLDFKRHLKEREKVVSRVISGELKPNVAHNTSLILLPDDQKYLSKGGGEIMVEKHSGETSVFFFMFRGVLDNFSGFMYRSDDSNPQRDDFDGDFFEIKRINENWYWAASGDGSD</sequence>
<feature type="transmembrane region" description="Helical" evidence="1">
    <location>
        <begin position="76"/>
        <end position="101"/>
    </location>
</feature>
<organism evidence="2">
    <name type="scientific">Candidatus Electrothrix aestuarii</name>
    <dbReference type="NCBI Taxonomy" id="3062594"/>
    <lineage>
        <taxon>Bacteria</taxon>
        <taxon>Pseudomonadati</taxon>
        <taxon>Thermodesulfobacteriota</taxon>
        <taxon>Desulfobulbia</taxon>
        <taxon>Desulfobulbales</taxon>
        <taxon>Desulfobulbaceae</taxon>
        <taxon>Candidatus Electrothrix</taxon>
    </lineage>
</organism>
<reference evidence="2" key="2">
    <citation type="submission" date="2024-06" db="EMBL/GenBank/DDBJ databases">
        <authorList>
            <person name="Plum-Jensen L.E."/>
            <person name="Schramm A."/>
            <person name="Marshall I.P.G."/>
        </authorList>
    </citation>
    <scope>NUCLEOTIDE SEQUENCE</scope>
    <source>
        <strain evidence="2">Rat1</strain>
    </source>
</reference>